<dbReference type="PROSITE" id="PS51318">
    <property type="entry name" value="TAT"/>
    <property type="match status" value="1"/>
</dbReference>
<dbReference type="Gene3D" id="3.40.190.10">
    <property type="entry name" value="Periplasmic binding protein-like II"/>
    <property type="match status" value="2"/>
</dbReference>
<keyword evidence="5" id="KW-1185">Reference proteome</keyword>
<accession>A0AAE4B5E3</accession>
<gene>
    <name evidence="4" type="ORF">NO357_04535</name>
</gene>
<dbReference type="InterPro" id="IPR001638">
    <property type="entry name" value="Solute-binding_3/MltF_N"/>
</dbReference>
<evidence type="ECO:0000313" key="5">
    <source>
        <dbReference type="Proteomes" id="UP001226762"/>
    </source>
</evidence>
<reference evidence="4" key="2">
    <citation type="submission" date="2023-02" db="EMBL/GenBank/DDBJ databases">
        <title>'Rhodoalgimonas zhirmunskyi' gen. nov., isolated from a red alga.</title>
        <authorList>
            <person name="Nedashkovskaya O.I."/>
            <person name="Otstavnykh N.Y."/>
            <person name="Bystritskaya E.P."/>
            <person name="Balabanova L.A."/>
            <person name="Isaeva M.P."/>
        </authorList>
    </citation>
    <scope>NUCLEOTIDE SEQUENCE</scope>
    <source>
        <strain evidence="4">KCTC 52189</strain>
    </source>
</reference>
<comment type="caution">
    <text evidence="4">The sequence shown here is derived from an EMBL/GenBank/DDBJ whole genome shotgun (WGS) entry which is preliminary data.</text>
</comment>
<dbReference type="InterPro" id="IPR006311">
    <property type="entry name" value="TAT_signal"/>
</dbReference>
<reference evidence="4" key="1">
    <citation type="submission" date="2022-07" db="EMBL/GenBank/DDBJ databases">
        <authorList>
            <person name="Otstavnykh N."/>
            <person name="Isaeva M."/>
            <person name="Bystritskaya E."/>
        </authorList>
    </citation>
    <scope>NUCLEOTIDE SEQUENCE</scope>
    <source>
        <strain evidence="4">KCTC 52189</strain>
    </source>
</reference>
<dbReference type="EMBL" id="JANHAX010000001">
    <property type="protein sequence ID" value="MDQ2089166.1"/>
    <property type="molecule type" value="Genomic_DNA"/>
</dbReference>
<feature type="signal peptide" evidence="2">
    <location>
        <begin position="1"/>
        <end position="23"/>
    </location>
</feature>
<dbReference type="PANTHER" id="PTHR35936">
    <property type="entry name" value="MEMBRANE-BOUND LYTIC MUREIN TRANSGLYCOSYLASE F"/>
    <property type="match status" value="1"/>
</dbReference>
<protein>
    <submittedName>
        <fullName evidence="4">Transporter substrate-binding domain-containing protein</fullName>
    </submittedName>
</protein>
<evidence type="ECO:0000313" key="4">
    <source>
        <dbReference type="EMBL" id="MDQ2089166.1"/>
    </source>
</evidence>
<feature type="chain" id="PRO_5042191149" evidence="2">
    <location>
        <begin position="24"/>
        <end position="250"/>
    </location>
</feature>
<dbReference type="SUPFAM" id="SSF53850">
    <property type="entry name" value="Periplasmic binding protein-like II"/>
    <property type="match status" value="1"/>
</dbReference>
<dbReference type="PANTHER" id="PTHR35936:SF19">
    <property type="entry name" value="AMINO-ACID-BINDING PROTEIN YXEM-RELATED"/>
    <property type="match status" value="1"/>
</dbReference>
<sequence length="250" mass="26778">MRLTRRHALSLAGAALALPRGLAARQSATAVRIATEGAFPPYNALDKKGNLVGFEIDLGHAICAAQGLELIWVVTSWADMIPQLLDGDFDVIMAGMGITPARAQRVAFSREYFPGGDQPLGMYVGTHTFQDPAKGLIAVQENTIHEEHLQALGARTLAFATAGKALAAVLDGQANVTFGSPDFLEAQVYRTSRTLTILGTEPLAAGGAAAAFRKEDAALRQDFDAALEQLTEDGTLDRLNQKWFKTSRDI</sequence>
<evidence type="ECO:0000259" key="3">
    <source>
        <dbReference type="SMART" id="SM00062"/>
    </source>
</evidence>
<organism evidence="4 5">
    <name type="scientific">Marimonas arenosa</name>
    <dbReference type="NCBI Taxonomy" id="1795305"/>
    <lineage>
        <taxon>Bacteria</taxon>
        <taxon>Pseudomonadati</taxon>
        <taxon>Pseudomonadota</taxon>
        <taxon>Alphaproteobacteria</taxon>
        <taxon>Rhodobacterales</taxon>
        <taxon>Paracoccaceae</taxon>
        <taxon>Marimonas</taxon>
    </lineage>
</organism>
<proteinExistence type="predicted"/>
<dbReference type="AlphaFoldDB" id="A0AAE4B5E3"/>
<dbReference type="Proteomes" id="UP001226762">
    <property type="component" value="Unassembled WGS sequence"/>
</dbReference>
<keyword evidence="1 2" id="KW-0732">Signal</keyword>
<dbReference type="SMART" id="SM00062">
    <property type="entry name" value="PBPb"/>
    <property type="match status" value="1"/>
</dbReference>
<evidence type="ECO:0000256" key="2">
    <source>
        <dbReference type="SAM" id="SignalP"/>
    </source>
</evidence>
<name>A0AAE4B5E3_9RHOB</name>
<dbReference type="Pfam" id="PF00497">
    <property type="entry name" value="SBP_bac_3"/>
    <property type="match status" value="1"/>
</dbReference>
<feature type="domain" description="Solute-binding protein family 3/N-terminal" evidence="3">
    <location>
        <begin position="30"/>
        <end position="247"/>
    </location>
</feature>
<dbReference type="RefSeq" id="WP_306734416.1">
    <property type="nucleotide sequence ID" value="NZ_JANHAX010000001.1"/>
</dbReference>
<dbReference type="CDD" id="cd13530">
    <property type="entry name" value="PBP2_peptides_like"/>
    <property type="match status" value="1"/>
</dbReference>
<evidence type="ECO:0000256" key="1">
    <source>
        <dbReference type="ARBA" id="ARBA00022729"/>
    </source>
</evidence>